<organism evidence="2">
    <name type="scientific">Desulfatirhabdium butyrativorans</name>
    <dbReference type="NCBI Taxonomy" id="340467"/>
    <lineage>
        <taxon>Bacteria</taxon>
        <taxon>Pseudomonadati</taxon>
        <taxon>Thermodesulfobacteriota</taxon>
        <taxon>Desulfobacteria</taxon>
        <taxon>Desulfobacterales</taxon>
        <taxon>Desulfatirhabdiaceae</taxon>
        <taxon>Desulfatirhabdium</taxon>
    </lineage>
</organism>
<evidence type="ECO:0000313" key="2">
    <source>
        <dbReference type="EMBL" id="HGU31480.1"/>
    </source>
</evidence>
<comment type="caution">
    <text evidence="2">The sequence shown here is derived from an EMBL/GenBank/DDBJ whole genome shotgun (WGS) entry which is preliminary data.</text>
</comment>
<proteinExistence type="predicted"/>
<accession>A0A7C4MKI3</accession>
<dbReference type="AlphaFoldDB" id="A0A7C4MKI3"/>
<reference evidence="2" key="1">
    <citation type="journal article" date="2020" name="mSystems">
        <title>Genome- and Community-Level Interaction Insights into Carbon Utilization and Element Cycling Functions of Hydrothermarchaeota in Hydrothermal Sediment.</title>
        <authorList>
            <person name="Zhou Z."/>
            <person name="Liu Y."/>
            <person name="Xu W."/>
            <person name="Pan J."/>
            <person name="Luo Z.H."/>
            <person name="Li M."/>
        </authorList>
    </citation>
    <scope>NUCLEOTIDE SEQUENCE [LARGE SCALE GENOMIC DNA]</scope>
    <source>
        <strain evidence="2">SpSt-477</strain>
    </source>
</reference>
<gene>
    <name evidence="2" type="ORF">ENS29_01330</name>
</gene>
<dbReference type="PANTHER" id="PTHR38753:SF1">
    <property type="entry name" value="SLR1441 PROTEIN"/>
    <property type="match status" value="1"/>
</dbReference>
<protein>
    <recommendedName>
        <fullName evidence="3">DUF3782 domain-containing protein</fullName>
    </recommendedName>
</protein>
<evidence type="ECO:0000256" key="1">
    <source>
        <dbReference type="SAM" id="Coils"/>
    </source>
</evidence>
<name>A0A7C4MKI3_9BACT</name>
<dbReference type="SUPFAM" id="SSF52980">
    <property type="entry name" value="Restriction endonuclease-like"/>
    <property type="match status" value="1"/>
</dbReference>
<sequence>MNEQSSETRLDRIERGLEAFLESMRAFHKAQLKTDAQIAELRESQLITSAQIAELREAQKINDAQIAELRESQLITSAQIAELREAQLKTDAQIAELREAQLKTDAQIAELREAQLKTDEQISELRKSHLLTEAQMRRTDATVERVAKQLGELGLVQGEVAEDLFYRNVPYLFKPLFKSPLESIHRNLRPKGRRDLGEYDIVADSGRRVLVIEVKNKLSKKYVDDFIQRKLPRFKDLFPQYLDKEVMGGIGALVVKDDVGRYAEDAGLYVLTQTETGGATILNRKNFKPKVFR</sequence>
<keyword evidence="1" id="KW-0175">Coiled coil</keyword>
<dbReference type="EMBL" id="DSUH01000028">
    <property type="protein sequence ID" value="HGU31480.1"/>
    <property type="molecule type" value="Genomic_DNA"/>
</dbReference>
<evidence type="ECO:0008006" key="3">
    <source>
        <dbReference type="Google" id="ProtNLM"/>
    </source>
</evidence>
<dbReference type="PANTHER" id="PTHR38753">
    <property type="entry name" value="SLR1441 PROTEIN"/>
    <property type="match status" value="1"/>
</dbReference>
<dbReference type="InterPro" id="IPR011335">
    <property type="entry name" value="Restrct_endonuc-II-like"/>
</dbReference>
<feature type="coiled-coil region" evidence="1">
    <location>
        <begin position="80"/>
        <end position="117"/>
    </location>
</feature>